<keyword evidence="5" id="KW-0418">Kinase</keyword>
<dbReference type="Pfam" id="PF08448">
    <property type="entry name" value="PAS_4"/>
    <property type="match status" value="4"/>
</dbReference>
<keyword evidence="11" id="KW-1185">Reference proteome</keyword>
<dbReference type="InterPro" id="IPR004358">
    <property type="entry name" value="Sig_transdc_His_kin-like_C"/>
</dbReference>
<feature type="domain" description="PAS" evidence="8">
    <location>
        <begin position="771"/>
        <end position="841"/>
    </location>
</feature>
<sequence length="1150" mass="129712">MSPRPADTSAATPDSLLQTALAWSAVAMALLRPTFRAGSPEPVDFVYDYLNPAAQQLLQLPERPTRTHAELYSGNEPGSVFSFYQNMFRAEAGTISLELDGYTPTGTPLHIVASRHAEVLLVRFSVPEPPSQTQRPAQPTTPLPPVATENQATGQLEALHQQLQAARQQLATLSQGLAQTRSEAETQRQHLHQLFMQAPACIATLEGPDLVFTLVNPLYQELVGERLLLGRPLRQAWPDLEGQPFFDLLEGVYRTGETYHGREQIVYIDRSNSGRPEPVYFNFTYQAIRSAARAVTGITIFAYDISPQVLAHQQVQHLNQRLGKANEELAATNEELQASNEEFHLSNAELQRTQHQLQLLNQELETRVSLRTQETQAARAEAERQRAHLQRLFMQAPAAICILRGPKLVYELVNPAYQQLFPGRELLGKPILTALPEIQEHAVYHTFRGVYETGQMHQELSMLIPLAHPTSGVPQNRYFNYIQQAYYNEQGAVDGVVVFAFEVTEQVQARQASEASARQLELITDALPVLISYIDHTETYRFVNKAYEHWWRDPTTGLVGRPVRDVIGEPAYQKVRGYLEQVMGGERVDFETRLTYTDGTRRHVQASYVPDVQNGQVVGAVAVVNDVTALVEARQDAERQQQLLHKLFMEAPAPIVILDGPEFVYQLVNPAYQRIFPGRELLGKPMREALPEVVGTFVYEVLEQVYSSGETAVFQEVPLRLARHEGGPLEEIFWTFTYQARRNADAGVDGIVVFAHEVTDQVQARRVLERNEQYLRQMANNVPSMIWVTDTAGQCIYLNQQWYDYTGQTEATGLGRGWLDAVHPDDLQATYTTFEAAAFRQAPFSLLYRLRRQDGRYRWAIDSGLPRFTHTGEFDGFVGTVFDIHEQKQGEQALQRLTTKLRTARDRAEALNADLQASNEQLRRTNVDLDNFIYTASHDLKAPITNIEGLVYLMQDQLPTDLPLTAELQPVLAMMQAAVERFKRTIEHLSDVTKLQREFDRPAQDTSLAPVVEDVCQDLQPLIQATGAEVEINVTDCASVPFSAKNLRSVVYNLLSNALKYHRPTFPPQVQISCRTEEAFVVLEVQDNGLGIEESRQPEMFQMFRRFHAHVEGSGIGLYMVKRVVENAGGHIQVRSQPGAGATFTVYFRR</sequence>
<evidence type="ECO:0000256" key="5">
    <source>
        <dbReference type="ARBA" id="ARBA00022777"/>
    </source>
</evidence>
<dbReference type="Pfam" id="PF02518">
    <property type="entry name" value="HATPase_c"/>
    <property type="match status" value="1"/>
</dbReference>
<dbReference type="InterPro" id="IPR013655">
    <property type="entry name" value="PAS_fold_3"/>
</dbReference>
<name>A0ABU3TH89_9BACT</name>
<feature type="coiled-coil region" evidence="6">
    <location>
        <begin position="887"/>
        <end position="928"/>
    </location>
</feature>
<dbReference type="InterPro" id="IPR003661">
    <property type="entry name" value="HisK_dim/P_dom"/>
</dbReference>
<dbReference type="SMART" id="SM00091">
    <property type="entry name" value="PAS"/>
    <property type="match status" value="5"/>
</dbReference>
<dbReference type="PRINTS" id="PR00344">
    <property type="entry name" value="BCTRLSENSOR"/>
</dbReference>
<dbReference type="InterPro" id="IPR003594">
    <property type="entry name" value="HATPase_dom"/>
</dbReference>
<dbReference type="CDD" id="cd00082">
    <property type="entry name" value="HisKA"/>
    <property type="match status" value="1"/>
</dbReference>
<evidence type="ECO:0000259" key="9">
    <source>
        <dbReference type="PROSITE" id="PS50113"/>
    </source>
</evidence>
<accession>A0ABU3TH89</accession>
<keyword evidence="3" id="KW-0597">Phosphoprotein</keyword>
<dbReference type="RefSeq" id="WP_315998208.1">
    <property type="nucleotide sequence ID" value="NZ_JAWDJT010000005.1"/>
</dbReference>
<dbReference type="Proteomes" id="UP001250698">
    <property type="component" value="Unassembled WGS sequence"/>
</dbReference>
<dbReference type="InterPro" id="IPR052162">
    <property type="entry name" value="Sensor_kinase/Photoreceptor"/>
</dbReference>
<feature type="coiled-coil region" evidence="6">
    <location>
        <begin position="315"/>
        <end position="392"/>
    </location>
</feature>
<dbReference type="Pfam" id="PF00512">
    <property type="entry name" value="HisKA"/>
    <property type="match status" value="1"/>
</dbReference>
<dbReference type="Gene3D" id="3.30.565.10">
    <property type="entry name" value="Histidine kinase-like ATPase, C-terminal domain"/>
    <property type="match status" value="1"/>
</dbReference>
<dbReference type="PROSITE" id="PS50113">
    <property type="entry name" value="PAC"/>
    <property type="match status" value="2"/>
</dbReference>
<feature type="domain" description="PAC" evidence="9">
    <location>
        <begin position="844"/>
        <end position="896"/>
    </location>
</feature>
<dbReference type="InterPro" id="IPR013656">
    <property type="entry name" value="PAS_4"/>
</dbReference>
<dbReference type="InterPro" id="IPR000700">
    <property type="entry name" value="PAS-assoc_C"/>
</dbReference>
<comment type="caution">
    <text evidence="10">The sequence shown here is derived from an EMBL/GenBank/DDBJ whole genome shotgun (WGS) entry which is preliminary data.</text>
</comment>
<keyword evidence="4" id="KW-0808">Transferase</keyword>
<dbReference type="Gene3D" id="3.30.450.20">
    <property type="entry name" value="PAS domain"/>
    <property type="match status" value="5"/>
</dbReference>
<dbReference type="PROSITE" id="PS50112">
    <property type="entry name" value="PAS"/>
    <property type="match status" value="1"/>
</dbReference>
<dbReference type="SMART" id="SM00387">
    <property type="entry name" value="HATPase_c"/>
    <property type="match status" value="1"/>
</dbReference>
<dbReference type="InterPro" id="IPR000014">
    <property type="entry name" value="PAS"/>
</dbReference>
<dbReference type="SMART" id="SM00086">
    <property type="entry name" value="PAC"/>
    <property type="match status" value="3"/>
</dbReference>
<dbReference type="SUPFAM" id="SSF55785">
    <property type="entry name" value="PYP-like sensor domain (PAS domain)"/>
    <property type="match status" value="5"/>
</dbReference>
<dbReference type="Gene3D" id="1.10.287.130">
    <property type="match status" value="1"/>
</dbReference>
<dbReference type="InterPro" id="IPR036097">
    <property type="entry name" value="HisK_dim/P_sf"/>
</dbReference>
<dbReference type="Pfam" id="PF08447">
    <property type="entry name" value="PAS_3"/>
    <property type="match status" value="1"/>
</dbReference>
<dbReference type="InterPro" id="IPR005467">
    <property type="entry name" value="His_kinase_dom"/>
</dbReference>
<feature type="coiled-coil region" evidence="6">
    <location>
        <begin position="149"/>
        <end position="183"/>
    </location>
</feature>
<evidence type="ECO:0000313" key="10">
    <source>
        <dbReference type="EMBL" id="MDU0370729.1"/>
    </source>
</evidence>
<dbReference type="NCBIfam" id="TIGR00229">
    <property type="entry name" value="sensory_box"/>
    <property type="match status" value="2"/>
</dbReference>
<dbReference type="PROSITE" id="PS50109">
    <property type="entry name" value="HIS_KIN"/>
    <property type="match status" value="1"/>
</dbReference>
<dbReference type="InterPro" id="IPR001610">
    <property type="entry name" value="PAC"/>
</dbReference>
<dbReference type="InterPro" id="IPR036890">
    <property type="entry name" value="HATPase_C_sf"/>
</dbReference>
<feature type="domain" description="PAC" evidence="9">
    <location>
        <begin position="588"/>
        <end position="639"/>
    </location>
</feature>
<dbReference type="PANTHER" id="PTHR43304:SF1">
    <property type="entry name" value="PAC DOMAIN-CONTAINING PROTEIN"/>
    <property type="match status" value="1"/>
</dbReference>
<evidence type="ECO:0000256" key="2">
    <source>
        <dbReference type="ARBA" id="ARBA00012438"/>
    </source>
</evidence>
<evidence type="ECO:0000256" key="1">
    <source>
        <dbReference type="ARBA" id="ARBA00000085"/>
    </source>
</evidence>
<dbReference type="EC" id="2.7.13.3" evidence="2"/>
<keyword evidence="6" id="KW-0175">Coiled coil</keyword>
<evidence type="ECO:0000256" key="3">
    <source>
        <dbReference type="ARBA" id="ARBA00022553"/>
    </source>
</evidence>
<feature type="domain" description="Histidine kinase" evidence="7">
    <location>
        <begin position="935"/>
        <end position="1150"/>
    </location>
</feature>
<comment type="catalytic activity">
    <reaction evidence="1">
        <text>ATP + protein L-histidine = ADP + protein N-phospho-L-histidine.</text>
        <dbReference type="EC" id="2.7.13.3"/>
    </reaction>
</comment>
<organism evidence="10 11">
    <name type="scientific">Hymenobacter endophyticus</name>
    <dbReference type="NCBI Taxonomy" id="3076335"/>
    <lineage>
        <taxon>Bacteria</taxon>
        <taxon>Pseudomonadati</taxon>
        <taxon>Bacteroidota</taxon>
        <taxon>Cytophagia</taxon>
        <taxon>Cytophagales</taxon>
        <taxon>Hymenobacteraceae</taxon>
        <taxon>Hymenobacter</taxon>
    </lineage>
</organism>
<dbReference type="SUPFAM" id="SSF47384">
    <property type="entry name" value="Homodimeric domain of signal transducing histidine kinase"/>
    <property type="match status" value="1"/>
</dbReference>
<reference evidence="10 11" key="1">
    <citation type="submission" date="2023-10" db="EMBL/GenBank/DDBJ databases">
        <title>Hymenobacter endophyticus sp. nov., an isolate from the leaf tissues of wheat.</title>
        <authorList>
            <person name="Dai Y."/>
        </authorList>
    </citation>
    <scope>NUCLEOTIDE SEQUENCE [LARGE SCALE GENOMIC DNA]</scope>
    <source>
        <strain evidence="10 11">ZK17L-C2</strain>
    </source>
</reference>
<evidence type="ECO:0000313" key="11">
    <source>
        <dbReference type="Proteomes" id="UP001250698"/>
    </source>
</evidence>
<dbReference type="EMBL" id="JAWDJT010000005">
    <property type="protein sequence ID" value="MDU0370729.1"/>
    <property type="molecule type" value="Genomic_DNA"/>
</dbReference>
<gene>
    <name evidence="10" type="ORF">ROI90_10020</name>
</gene>
<evidence type="ECO:0000259" key="8">
    <source>
        <dbReference type="PROSITE" id="PS50112"/>
    </source>
</evidence>
<protein>
    <recommendedName>
        <fullName evidence="2">histidine kinase</fullName>
        <ecNumber evidence="2">2.7.13.3</ecNumber>
    </recommendedName>
</protein>
<dbReference type="SUPFAM" id="SSF55874">
    <property type="entry name" value="ATPase domain of HSP90 chaperone/DNA topoisomerase II/histidine kinase"/>
    <property type="match status" value="1"/>
</dbReference>
<evidence type="ECO:0000256" key="6">
    <source>
        <dbReference type="SAM" id="Coils"/>
    </source>
</evidence>
<dbReference type="CDD" id="cd00130">
    <property type="entry name" value="PAS"/>
    <property type="match status" value="3"/>
</dbReference>
<dbReference type="SMART" id="SM00388">
    <property type="entry name" value="HisKA"/>
    <property type="match status" value="1"/>
</dbReference>
<proteinExistence type="predicted"/>
<evidence type="ECO:0000259" key="7">
    <source>
        <dbReference type="PROSITE" id="PS50109"/>
    </source>
</evidence>
<dbReference type="PANTHER" id="PTHR43304">
    <property type="entry name" value="PHYTOCHROME-LIKE PROTEIN CPH1"/>
    <property type="match status" value="1"/>
</dbReference>
<dbReference type="InterPro" id="IPR035965">
    <property type="entry name" value="PAS-like_dom_sf"/>
</dbReference>
<evidence type="ECO:0000256" key="4">
    <source>
        <dbReference type="ARBA" id="ARBA00022679"/>
    </source>
</evidence>